<organism evidence="5 6">
    <name type="scientific">Kaistella flava</name>
    <name type="common">ex Peng et al. 2021</name>
    <dbReference type="NCBI Taxonomy" id="2038776"/>
    <lineage>
        <taxon>Bacteria</taxon>
        <taxon>Pseudomonadati</taxon>
        <taxon>Bacteroidota</taxon>
        <taxon>Flavobacteriia</taxon>
        <taxon>Flavobacteriales</taxon>
        <taxon>Weeksellaceae</taxon>
        <taxon>Chryseobacterium group</taxon>
        <taxon>Kaistella</taxon>
    </lineage>
</organism>
<dbReference type="InterPro" id="IPR029063">
    <property type="entry name" value="SAM-dependent_MTases_sf"/>
</dbReference>
<protein>
    <submittedName>
        <fullName evidence="5">Methyltransferase domain-containing protein</fullName>
    </submittedName>
</protein>
<dbReference type="GO" id="GO:0008757">
    <property type="term" value="F:S-adenosylmethionine-dependent methyltransferase activity"/>
    <property type="evidence" value="ECO:0007669"/>
    <property type="project" value="InterPro"/>
</dbReference>
<keyword evidence="2 5" id="KW-0489">Methyltransferase</keyword>
<keyword evidence="4" id="KW-0949">S-adenosyl-L-methionine</keyword>
<dbReference type="RefSeq" id="WP_193811426.1">
    <property type="nucleotide sequence ID" value="NZ_CP040442.1"/>
</dbReference>
<dbReference type="CDD" id="cd02440">
    <property type="entry name" value="AdoMet_MTases"/>
    <property type="match status" value="1"/>
</dbReference>
<dbReference type="PANTHER" id="PTHR32183:SF6">
    <property type="entry name" value="CYSTEINE SULFINATE DESULFINASE_CYSTEINE DESULFURASE AND RELATED ENZYMES"/>
    <property type="match status" value="1"/>
</dbReference>
<gene>
    <name evidence="5" type="ORF">Q73A0000_13185</name>
</gene>
<keyword evidence="1" id="KW-0597">Phosphoprotein</keyword>
<accession>A0A7M2YC67</accession>
<evidence type="ECO:0000256" key="3">
    <source>
        <dbReference type="ARBA" id="ARBA00022679"/>
    </source>
</evidence>
<dbReference type="Gene3D" id="3.40.50.150">
    <property type="entry name" value="Vaccinia Virus protein VP39"/>
    <property type="match status" value="1"/>
</dbReference>
<dbReference type="AlphaFoldDB" id="A0A7M2YC67"/>
<dbReference type="InterPro" id="IPR008854">
    <property type="entry name" value="TPMT"/>
</dbReference>
<proteinExistence type="predicted"/>
<dbReference type="Proteomes" id="UP000594195">
    <property type="component" value="Chromosome"/>
</dbReference>
<reference evidence="5 6" key="1">
    <citation type="submission" date="2019-05" db="EMBL/GenBank/DDBJ databases">
        <title>Chryseobacterium sp. isolated from King George Island, maritime Antarctica.</title>
        <authorList>
            <person name="Peng X."/>
        </authorList>
    </citation>
    <scope>NUCLEOTIDE SEQUENCE [LARGE SCALE GENOMIC DNA]</scope>
    <source>
        <strain evidence="5 6">7-3A</strain>
    </source>
</reference>
<sequence length="215" mass="24945">MENDFSCNKVPDQNNPDKEFWESRWDKKETGWDIGFVSPAIEKYILQHQNKESKILIPGCGNAYEAEFLWNLGFRNITVLDIAPSAVEILKEKFKDKKGVSVICGNFFEHQGKYDLMIEQTFFCAIAPSLRNKYAEKASELLNENGRIIGVMFNRTFEKVGPPFGGSIAEYQLIFEKYFEIEKMEECYNSIQPRKGSEIFINLKKIQNENKHGQF</sequence>
<evidence type="ECO:0000256" key="4">
    <source>
        <dbReference type="ARBA" id="ARBA00022691"/>
    </source>
</evidence>
<dbReference type="Pfam" id="PF05724">
    <property type="entry name" value="TPMT"/>
    <property type="match status" value="1"/>
</dbReference>
<dbReference type="GO" id="GO:0032259">
    <property type="term" value="P:methylation"/>
    <property type="evidence" value="ECO:0007669"/>
    <property type="project" value="UniProtKB-KW"/>
</dbReference>
<evidence type="ECO:0000313" key="5">
    <source>
        <dbReference type="EMBL" id="QOW11245.1"/>
    </source>
</evidence>
<keyword evidence="3 5" id="KW-0808">Transferase</keyword>
<dbReference type="PROSITE" id="PS51585">
    <property type="entry name" value="SAM_MT_TPMT"/>
    <property type="match status" value="1"/>
</dbReference>
<dbReference type="KEGG" id="kfa:Q73A0000_13185"/>
<keyword evidence="6" id="KW-1185">Reference proteome</keyword>
<evidence type="ECO:0000256" key="2">
    <source>
        <dbReference type="ARBA" id="ARBA00022603"/>
    </source>
</evidence>
<name>A0A7M2YC67_9FLAO</name>
<evidence type="ECO:0000313" key="6">
    <source>
        <dbReference type="Proteomes" id="UP000594195"/>
    </source>
</evidence>
<evidence type="ECO:0000256" key="1">
    <source>
        <dbReference type="ARBA" id="ARBA00022553"/>
    </source>
</evidence>
<dbReference type="EMBL" id="CP040442">
    <property type="protein sequence ID" value="QOW11245.1"/>
    <property type="molecule type" value="Genomic_DNA"/>
</dbReference>
<dbReference type="PANTHER" id="PTHR32183">
    <property type="match status" value="1"/>
</dbReference>
<dbReference type="SUPFAM" id="SSF53335">
    <property type="entry name" value="S-adenosyl-L-methionine-dependent methyltransferases"/>
    <property type="match status" value="1"/>
</dbReference>